<feature type="compositionally biased region" description="Basic and acidic residues" evidence="7">
    <location>
        <begin position="715"/>
        <end position="726"/>
    </location>
</feature>
<evidence type="ECO:0000259" key="8">
    <source>
        <dbReference type="PROSITE" id="PS50048"/>
    </source>
</evidence>
<comment type="subcellular location">
    <subcellularLocation>
        <location evidence="1">Nucleus</location>
    </subcellularLocation>
</comment>
<dbReference type="GO" id="GO:0008270">
    <property type="term" value="F:zinc ion binding"/>
    <property type="evidence" value="ECO:0007669"/>
    <property type="project" value="InterPro"/>
</dbReference>
<sequence length="983" mass="109305">MTKIKPRLIARISCQECRRRKTRCNFDGQSDKCSTCARIGTPCVFAQKNGIVLDIDKVMEENNPHLVHQREKEQRAKERERQQSAAPSVHDPASMDISDVAPNMNKRNSGGGSPRSSHHRSSRSRSVPLVDIQPDLIDLYFEHVHPYLLVLHKPSFLRRLHDPKDPVPDFLLAAIYAVASNYAPNRQQDGRRYFEFWLSRLDDTLDKPRLSTIQALLLIIKYQEGVKQTGFYFRTYMYTQMVIVLARELQLHKTTPVNMKLDPESHEVRRRLFWSIFILDQFISVSQGRTMSFREVEPEADLPGTDTEDPSDRQEIENILNIVEYIKLAKINHQALMLVRKFLTKVVTPEETVPQGLLIHENMVIWKKNLPARLQLASNMSPHTPFVAMLHILYHACCIMVQRCYCEDPSISHLEIATISRETCTISGTNITIITDDLFTNHGMVPLTYPIRGCYFVIYCLIAAATIQANDLRRGTNSPIMFKRSLALLNIILRQSTAVDIEKEVELLKNSMEMHLDLRNDYSFSSSSASSQGNDYRPTFKPILPMSQKYGARIPFGASGVPPIRMRRISPKVSGPASASSVSGSSTNSSLGVLFQNSNSTNGVGSGGVSGNQRGGPTTPGHAKSMSFGGSNSHLHTTDSKFGIVGSAFSSVPGATETYDHLDPVVSAATNHPSTLSMQDQMSTDSKADQPWRLDEKIQSKQIQRDHRQTLKNEEHQQLDEMEQKFKSSPSPDITSRALPFGRASSSSPATSAPVLATPAPSTKSNSHSPALPLPGPQGASTSSAATGMISSSNTFMQSVPAFSSPLLSTTNFGSYTMTPPPQQSLLSTSAPETPAPLLSMAQLLAFQEHQQRLQQQPSHQGQSSFSVQTTPPISSLDQLTAAQIQELHRLNQQRQFMQLQQQHQQQLQQQLQQQFQQQQQQQQQQQTQSILSDPPMASNFLSNFSNLNNYRQLNSDQAQNELILSPAAAAAAAATTTTTSTT</sequence>
<comment type="caution">
    <text evidence="9">The sequence shown here is derived from an EMBL/GenBank/DDBJ whole genome shotgun (WGS) entry which is preliminary data.</text>
</comment>
<feature type="compositionally biased region" description="Gly residues" evidence="7">
    <location>
        <begin position="604"/>
        <end position="614"/>
    </location>
</feature>
<dbReference type="EMBL" id="JAABOA010001033">
    <property type="protein sequence ID" value="KAF9582491.1"/>
    <property type="molecule type" value="Genomic_DNA"/>
</dbReference>
<evidence type="ECO:0000256" key="7">
    <source>
        <dbReference type="SAM" id="MobiDB-lite"/>
    </source>
</evidence>
<reference evidence="9" key="1">
    <citation type="journal article" date="2020" name="Fungal Divers.">
        <title>Resolving the Mortierellaceae phylogeny through synthesis of multi-gene phylogenetics and phylogenomics.</title>
        <authorList>
            <person name="Vandepol N."/>
            <person name="Liber J."/>
            <person name="Desiro A."/>
            <person name="Na H."/>
            <person name="Kennedy M."/>
            <person name="Barry K."/>
            <person name="Grigoriev I.V."/>
            <person name="Miller A.N."/>
            <person name="O'Donnell K."/>
            <person name="Stajich J.E."/>
            <person name="Bonito G."/>
        </authorList>
    </citation>
    <scope>NUCLEOTIDE SEQUENCE</scope>
    <source>
        <strain evidence="9">KOD1015</strain>
    </source>
</reference>
<feature type="region of interest" description="Disordered" evidence="7">
    <location>
        <begin position="567"/>
        <end position="634"/>
    </location>
</feature>
<feature type="region of interest" description="Disordered" evidence="7">
    <location>
        <begin position="715"/>
        <end position="786"/>
    </location>
</feature>
<dbReference type="GO" id="GO:0006351">
    <property type="term" value="P:DNA-templated transcription"/>
    <property type="evidence" value="ECO:0007669"/>
    <property type="project" value="InterPro"/>
</dbReference>
<keyword evidence="4" id="KW-0804">Transcription</keyword>
<dbReference type="CDD" id="cd12148">
    <property type="entry name" value="fungal_TF_MHR"/>
    <property type="match status" value="1"/>
</dbReference>
<evidence type="ECO:0000256" key="2">
    <source>
        <dbReference type="ARBA" id="ARBA00022723"/>
    </source>
</evidence>
<dbReference type="GO" id="GO:0005634">
    <property type="term" value="C:nucleus"/>
    <property type="evidence" value="ECO:0007669"/>
    <property type="project" value="UniProtKB-SubCell"/>
</dbReference>
<evidence type="ECO:0000313" key="9">
    <source>
        <dbReference type="EMBL" id="KAF9582491.1"/>
    </source>
</evidence>
<dbReference type="InterPro" id="IPR001138">
    <property type="entry name" value="Zn2Cys6_DnaBD"/>
</dbReference>
<feature type="compositionally biased region" description="Low complexity" evidence="7">
    <location>
        <begin position="744"/>
        <end position="763"/>
    </location>
</feature>
<evidence type="ECO:0000313" key="10">
    <source>
        <dbReference type="Proteomes" id="UP000780801"/>
    </source>
</evidence>
<proteinExistence type="predicted"/>
<feature type="compositionally biased region" description="Low complexity" evidence="7">
    <location>
        <begin position="571"/>
        <end position="603"/>
    </location>
</feature>
<dbReference type="SMART" id="SM00906">
    <property type="entry name" value="Fungal_trans"/>
    <property type="match status" value="1"/>
</dbReference>
<feature type="coiled-coil region" evidence="6">
    <location>
        <begin position="902"/>
        <end position="929"/>
    </location>
</feature>
<feature type="compositionally biased region" description="Basic and acidic residues" evidence="7">
    <location>
        <begin position="63"/>
        <end position="82"/>
    </location>
</feature>
<evidence type="ECO:0000256" key="1">
    <source>
        <dbReference type="ARBA" id="ARBA00004123"/>
    </source>
</evidence>
<keyword evidence="2" id="KW-0479">Metal-binding</keyword>
<evidence type="ECO:0000256" key="5">
    <source>
        <dbReference type="ARBA" id="ARBA00023242"/>
    </source>
</evidence>
<dbReference type="SUPFAM" id="SSF57701">
    <property type="entry name" value="Zn2/Cys6 DNA-binding domain"/>
    <property type="match status" value="1"/>
</dbReference>
<feature type="domain" description="Zn(2)-C6 fungal-type" evidence="8">
    <location>
        <begin position="13"/>
        <end position="45"/>
    </location>
</feature>
<feature type="region of interest" description="Disordered" evidence="7">
    <location>
        <begin position="814"/>
        <end position="834"/>
    </location>
</feature>
<dbReference type="Pfam" id="PF04082">
    <property type="entry name" value="Fungal_trans"/>
    <property type="match status" value="1"/>
</dbReference>
<dbReference type="InterPro" id="IPR050815">
    <property type="entry name" value="TF_fung"/>
</dbReference>
<evidence type="ECO:0000256" key="3">
    <source>
        <dbReference type="ARBA" id="ARBA00023015"/>
    </source>
</evidence>
<dbReference type="PROSITE" id="PS00463">
    <property type="entry name" value="ZN2_CY6_FUNGAL_1"/>
    <property type="match status" value="1"/>
</dbReference>
<evidence type="ECO:0000256" key="6">
    <source>
        <dbReference type="SAM" id="Coils"/>
    </source>
</evidence>
<feature type="compositionally biased region" description="Low complexity" evidence="7">
    <location>
        <begin position="853"/>
        <end position="867"/>
    </location>
</feature>
<feature type="region of interest" description="Disordered" evidence="7">
    <location>
        <begin position="63"/>
        <end position="126"/>
    </location>
</feature>
<dbReference type="InterPro" id="IPR036864">
    <property type="entry name" value="Zn2-C6_fun-type_DNA-bd_sf"/>
</dbReference>
<dbReference type="GO" id="GO:0000981">
    <property type="term" value="F:DNA-binding transcription factor activity, RNA polymerase II-specific"/>
    <property type="evidence" value="ECO:0007669"/>
    <property type="project" value="InterPro"/>
</dbReference>
<dbReference type="InterPro" id="IPR007219">
    <property type="entry name" value="XnlR_reg_dom"/>
</dbReference>
<protein>
    <recommendedName>
        <fullName evidence="8">Zn(2)-C6 fungal-type domain-containing protein</fullName>
    </recommendedName>
</protein>
<dbReference type="PROSITE" id="PS50048">
    <property type="entry name" value="ZN2_CY6_FUNGAL_2"/>
    <property type="match status" value="1"/>
</dbReference>
<keyword evidence="6" id="KW-0175">Coiled coil</keyword>
<evidence type="ECO:0000256" key="4">
    <source>
        <dbReference type="ARBA" id="ARBA00023163"/>
    </source>
</evidence>
<keyword evidence="3" id="KW-0805">Transcription regulation</keyword>
<keyword evidence="5" id="KW-0539">Nucleus</keyword>
<dbReference type="CDD" id="cd00067">
    <property type="entry name" value="GAL4"/>
    <property type="match status" value="1"/>
</dbReference>
<organism evidence="9 10">
    <name type="scientific">Lunasporangiospora selenospora</name>
    <dbReference type="NCBI Taxonomy" id="979761"/>
    <lineage>
        <taxon>Eukaryota</taxon>
        <taxon>Fungi</taxon>
        <taxon>Fungi incertae sedis</taxon>
        <taxon>Mucoromycota</taxon>
        <taxon>Mortierellomycotina</taxon>
        <taxon>Mortierellomycetes</taxon>
        <taxon>Mortierellales</taxon>
        <taxon>Mortierellaceae</taxon>
        <taxon>Lunasporangiospora</taxon>
    </lineage>
</organism>
<keyword evidence="10" id="KW-1185">Reference proteome</keyword>
<dbReference type="GO" id="GO:0003677">
    <property type="term" value="F:DNA binding"/>
    <property type="evidence" value="ECO:0007669"/>
    <property type="project" value="InterPro"/>
</dbReference>
<dbReference type="PANTHER" id="PTHR47338">
    <property type="entry name" value="ZN(II)2CYS6 TRANSCRIPTION FACTOR (EUROFUNG)-RELATED"/>
    <property type="match status" value="1"/>
</dbReference>
<feature type="compositionally biased region" description="Polar residues" evidence="7">
    <location>
        <begin position="814"/>
        <end position="832"/>
    </location>
</feature>
<gene>
    <name evidence="9" type="ORF">BGW38_000143</name>
</gene>
<accession>A0A9P6KF14</accession>
<dbReference type="Proteomes" id="UP000780801">
    <property type="component" value="Unassembled WGS sequence"/>
</dbReference>
<name>A0A9P6KF14_9FUNG</name>
<dbReference type="OrthoDB" id="2283631at2759"/>
<dbReference type="Pfam" id="PF00172">
    <property type="entry name" value="Zn_clus"/>
    <property type="match status" value="1"/>
</dbReference>
<feature type="region of interest" description="Disordered" evidence="7">
    <location>
        <begin position="850"/>
        <end position="872"/>
    </location>
</feature>
<dbReference type="Gene3D" id="4.10.240.10">
    <property type="entry name" value="Zn(2)-C6 fungal-type DNA-binding domain"/>
    <property type="match status" value="1"/>
</dbReference>
<dbReference type="PANTHER" id="PTHR47338:SF5">
    <property type="entry name" value="ZN(II)2CYS6 TRANSCRIPTION FACTOR (EUROFUNG)"/>
    <property type="match status" value="1"/>
</dbReference>
<dbReference type="AlphaFoldDB" id="A0A9P6KF14"/>